<protein>
    <recommendedName>
        <fullName evidence="4">DUF3108 domain-containing protein</fullName>
    </recommendedName>
</protein>
<evidence type="ECO:0008006" key="4">
    <source>
        <dbReference type="Google" id="ProtNLM"/>
    </source>
</evidence>
<name>A0A9X1DEZ2_9SPHN</name>
<evidence type="ECO:0000313" key="2">
    <source>
        <dbReference type="EMBL" id="MBT2188723.1"/>
    </source>
</evidence>
<proteinExistence type="predicted"/>
<evidence type="ECO:0000256" key="1">
    <source>
        <dbReference type="SAM" id="SignalP"/>
    </source>
</evidence>
<dbReference type="AlphaFoldDB" id="A0A9X1DEZ2"/>
<gene>
    <name evidence="2" type="ORF">KK488_17355</name>
</gene>
<comment type="caution">
    <text evidence="2">The sequence shown here is derived from an EMBL/GenBank/DDBJ whole genome shotgun (WGS) entry which is preliminary data.</text>
</comment>
<dbReference type="Proteomes" id="UP001138757">
    <property type="component" value="Unassembled WGS sequence"/>
</dbReference>
<sequence length="242" mass="26684">MTRSVLFGLAMLIWPAALWAAPVQLPCKIPGNADFSMTNEQHGWARDGKPFTVTVTQRFHFQREAAGNRLTLGIISATSDLADAAARKRLDTAFGPNRQEPIEVWLDETGQIVRVDDLARHWQAYLGQIEQVARDMEAAGQSSARGRATLAILRDADEATRIGLVAGSVGPLLRYCGQSADGVAADGQLRVTAEKDTAQLRETASYEIDLATGLAHRIERRVTIKAQPDKPELLRWRFDRLP</sequence>
<feature type="signal peptide" evidence="1">
    <location>
        <begin position="1"/>
        <end position="20"/>
    </location>
</feature>
<evidence type="ECO:0000313" key="3">
    <source>
        <dbReference type="Proteomes" id="UP001138757"/>
    </source>
</evidence>
<accession>A0A9X1DEZ2</accession>
<dbReference type="EMBL" id="JAHGAW010000012">
    <property type="protein sequence ID" value="MBT2188723.1"/>
    <property type="molecule type" value="Genomic_DNA"/>
</dbReference>
<dbReference type="RefSeq" id="WP_214624976.1">
    <property type="nucleotide sequence ID" value="NZ_JAHGAW010000012.1"/>
</dbReference>
<keyword evidence="1" id="KW-0732">Signal</keyword>
<reference evidence="2" key="1">
    <citation type="submission" date="2021-05" db="EMBL/GenBank/DDBJ databases">
        <title>Genome of Sphingobium sp. strain.</title>
        <authorList>
            <person name="Fan R."/>
        </authorList>
    </citation>
    <scope>NUCLEOTIDE SEQUENCE</scope>
    <source>
        <strain evidence="2">H33</strain>
    </source>
</reference>
<feature type="chain" id="PRO_5040831188" description="DUF3108 domain-containing protein" evidence="1">
    <location>
        <begin position="21"/>
        <end position="242"/>
    </location>
</feature>
<organism evidence="2 3">
    <name type="scientific">Sphingobium nicotianae</name>
    <dbReference type="NCBI Taxonomy" id="2782607"/>
    <lineage>
        <taxon>Bacteria</taxon>
        <taxon>Pseudomonadati</taxon>
        <taxon>Pseudomonadota</taxon>
        <taxon>Alphaproteobacteria</taxon>
        <taxon>Sphingomonadales</taxon>
        <taxon>Sphingomonadaceae</taxon>
        <taxon>Sphingobium</taxon>
    </lineage>
</organism>
<keyword evidence="3" id="KW-1185">Reference proteome</keyword>